<dbReference type="EMBL" id="JACJQL010000024">
    <property type="protein sequence ID" value="MBD2252920.1"/>
    <property type="molecule type" value="Genomic_DNA"/>
</dbReference>
<gene>
    <name evidence="4" type="ORF">H6G14_16680</name>
</gene>
<dbReference type="SUPFAM" id="SSF53807">
    <property type="entry name" value="Helical backbone' metal receptor"/>
    <property type="match status" value="1"/>
</dbReference>
<dbReference type="Gene3D" id="3.40.50.1980">
    <property type="entry name" value="Nitrogenase molybdenum iron protein domain"/>
    <property type="match status" value="2"/>
</dbReference>
<comment type="similarity">
    <text evidence="1">Belongs to the bacterial solute-binding protein 8 family.</text>
</comment>
<feature type="domain" description="Fe/B12 periplasmic-binding" evidence="3">
    <location>
        <begin position="46"/>
        <end position="295"/>
    </location>
</feature>
<dbReference type="PANTHER" id="PTHR30535">
    <property type="entry name" value="VITAMIN B12-BINDING PROTEIN"/>
    <property type="match status" value="1"/>
</dbReference>
<dbReference type="InterPro" id="IPR002491">
    <property type="entry name" value="ABC_transptr_periplasmic_BD"/>
</dbReference>
<accession>A0ABR8BG56</accession>
<dbReference type="Proteomes" id="UP000621307">
    <property type="component" value="Unassembled WGS sequence"/>
</dbReference>
<dbReference type="NCBIfam" id="NF038402">
    <property type="entry name" value="TroA_like"/>
    <property type="match status" value="1"/>
</dbReference>
<proteinExistence type="inferred from homology"/>
<dbReference type="InterPro" id="IPR050902">
    <property type="entry name" value="ABC_Transporter_SBP"/>
</dbReference>
<dbReference type="RefSeq" id="WP_190568488.1">
    <property type="nucleotide sequence ID" value="NZ_JACJQL010000024.1"/>
</dbReference>
<evidence type="ECO:0000256" key="1">
    <source>
        <dbReference type="ARBA" id="ARBA00008814"/>
    </source>
</evidence>
<comment type="caution">
    <text evidence="4">The sequence shown here is derived from an EMBL/GenBank/DDBJ whole genome shotgun (WGS) entry which is preliminary data.</text>
</comment>
<evidence type="ECO:0000259" key="3">
    <source>
        <dbReference type="PROSITE" id="PS50983"/>
    </source>
</evidence>
<dbReference type="PROSITE" id="PS50983">
    <property type="entry name" value="FE_B12_PBP"/>
    <property type="match status" value="1"/>
</dbReference>
<dbReference type="Pfam" id="PF01497">
    <property type="entry name" value="Peripla_BP_2"/>
    <property type="match status" value="1"/>
</dbReference>
<dbReference type="InterPro" id="IPR054828">
    <property type="entry name" value="Vit_B12_bind_prot"/>
</dbReference>
<keyword evidence="5" id="KW-1185">Reference proteome</keyword>
<dbReference type="PANTHER" id="PTHR30535:SF34">
    <property type="entry name" value="MOLYBDATE-BINDING PROTEIN MOLA"/>
    <property type="match status" value="1"/>
</dbReference>
<name>A0ABR8BG56_9NOSO</name>
<dbReference type="CDD" id="cd01141">
    <property type="entry name" value="TroA_d"/>
    <property type="match status" value="1"/>
</dbReference>
<evidence type="ECO:0000313" key="5">
    <source>
        <dbReference type="Proteomes" id="UP000621307"/>
    </source>
</evidence>
<evidence type="ECO:0000313" key="4">
    <source>
        <dbReference type="EMBL" id="MBD2252920.1"/>
    </source>
</evidence>
<evidence type="ECO:0000256" key="2">
    <source>
        <dbReference type="ARBA" id="ARBA00022729"/>
    </source>
</evidence>
<organism evidence="4 5">
    <name type="scientific">Nostoc parmelioides FACHB-3921</name>
    <dbReference type="NCBI Taxonomy" id="2692909"/>
    <lineage>
        <taxon>Bacteria</taxon>
        <taxon>Bacillati</taxon>
        <taxon>Cyanobacteriota</taxon>
        <taxon>Cyanophyceae</taxon>
        <taxon>Nostocales</taxon>
        <taxon>Nostocaceae</taxon>
        <taxon>Nostoc</taxon>
    </lineage>
</organism>
<protein>
    <submittedName>
        <fullName evidence="4">ABC transporter substrate-binding protein</fullName>
    </submittedName>
</protein>
<sequence>MNKHLILWAMSFLVIVNLWGCTNNQNNSTATDTKQAASQPIILANRVVALTPLGADLIYNLDKSKLLAVPAGRYTDVVAKAKFAELPRIGGRGNINLEKIVALKPDLVIGSETFQGQILNKLQELGINTVSHETRSWDDLKSLTEDLAGRIGADPKPILDKYQSFIAQIPENGKSVLVLVSTQPTLSPNKNSWSGDLLEKFEYKNVTGDLQANTRFQGYLTLSQEQILATNPEKIFIMESDNVNPDDFKKLPFWNQLKATQNNQVYIFHHDGLISPTSVNTVEEVTNKLRQTASN</sequence>
<reference evidence="4 5" key="1">
    <citation type="journal article" date="2020" name="ISME J.">
        <title>Comparative genomics reveals insights into cyanobacterial evolution and habitat adaptation.</title>
        <authorList>
            <person name="Chen M.Y."/>
            <person name="Teng W.K."/>
            <person name="Zhao L."/>
            <person name="Hu C.X."/>
            <person name="Zhou Y.K."/>
            <person name="Han B.P."/>
            <person name="Song L.R."/>
            <person name="Shu W.S."/>
        </authorList>
    </citation>
    <scope>NUCLEOTIDE SEQUENCE [LARGE SCALE GENOMIC DNA]</scope>
    <source>
        <strain evidence="4 5">FACHB-3921</strain>
    </source>
</reference>
<keyword evidence="2" id="KW-0732">Signal</keyword>